<dbReference type="KEGG" id="ccot:CCAX7_26930"/>
<gene>
    <name evidence="2" type="ORF">CCAX7_26930</name>
</gene>
<organism evidence="2 3">
    <name type="scientific">Capsulimonas corticalis</name>
    <dbReference type="NCBI Taxonomy" id="2219043"/>
    <lineage>
        <taxon>Bacteria</taxon>
        <taxon>Bacillati</taxon>
        <taxon>Armatimonadota</taxon>
        <taxon>Armatimonadia</taxon>
        <taxon>Capsulimonadales</taxon>
        <taxon>Capsulimonadaceae</taxon>
        <taxon>Capsulimonas</taxon>
    </lineage>
</organism>
<evidence type="ECO:0000313" key="2">
    <source>
        <dbReference type="EMBL" id="BDI30642.1"/>
    </source>
</evidence>
<reference evidence="2 3" key="1">
    <citation type="journal article" date="2019" name="Int. J. Syst. Evol. Microbiol.">
        <title>Capsulimonas corticalis gen. nov., sp. nov., an aerobic capsulated bacterium, of a novel bacterial order, Capsulimonadales ord. nov., of the class Armatimonadia of the phylum Armatimonadetes.</title>
        <authorList>
            <person name="Li J."/>
            <person name="Kudo C."/>
            <person name="Tonouchi A."/>
        </authorList>
    </citation>
    <scope>NUCLEOTIDE SEQUENCE [LARGE SCALE GENOMIC DNA]</scope>
    <source>
        <strain evidence="2 3">AX-7</strain>
    </source>
</reference>
<dbReference type="InterPro" id="IPR056862">
    <property type="entry name" value="VWA7_N"/>
</dbReference>
<feature type="domain" description="VWA7 N-terminal" evidence="1">
    <location>
        <begin position="112"/>
        <end position="161"/>
    </location>
</feature>
<accession>A0A402CTR8</accession>
<dbReference type="Pfam" id="PF25107">
    <property type="entry name" value="VWA7_N"/>
    <property type="match status" value="1"/>
</dbReference>
<keyword evidence="3" id="KW-1185">Reference proteome</keyword>
<dbReference type="Proteomes" id="UP000287394">
    <property type="component" value="Chromosome"/>
</dbReference>
<evidence type="ECO:0000313" key="3">
    <source>
        <dbReference type="Proteomes" id="UP000287394"/>
    </source>
</evidence>
<proteinExistence type="predicted"/>
<sequence>MNIQKLLTKNLYAARRAAPVAIVGVLALICGATPSHAFDTGPHHDLTRDALDREGFGNTAIKIAQVDNWYTDYFSDVHPVLQDYARQLHFDNTPTIHNSATWQVGNYWSHLTTNTRTALQQAAQQNDPLKGLAVLGVSLHTVQDFYSHSNWVEAHPKAPHAAFRTETWFNSQPAPLYLDIHTGHYPNYGGNNPLDHGDDTYGINHDAPGDSPARRHYSEAYVYAYVASREWTHAMKTWSDQVDPTFWAKMQQYAVYGKNSTDLDWDLTATYRVSEWIPSGGGHWKGPGSTSIPDLANFMATWLPHITVYDLKVQQLLLSGVLTQGLTSNSPAPNPPAVPGYSYAAWDVQPVTVKTLAANALSSLDFNSQADFYAQLTIGGQPFYEATQDNKNTIYPSNWVSMKFVPWSSKGANVTYILKDEDGGLNGSDDICDINPSPYDYGFASYIDLQTGLLSGDATGLHDTAATSILRTGQPGANNRAQAKMIVKVDRLQLANASFYKNMTAYPVPNTIHFQLLKINGIPIPQAKAVQVTVYAVDSKTGVPIQGEVYMGDAAHDDVQLGVTGQPFTYVFPSGTQTYDVPFKVWAAGNQHYDPAIVHVTVADTYY</sequence>
<evidence type="ECO:0000259" key="1">
    <source>
        <dbReference type="Pfam" id="PF25107"/>
    </source>
</evidence>
<protein>
    <recommendedName>
        <fullName evidence="1">VWA7 N-terminal domain-containing protein</fullName>
    </recommendedName>
</protein>
<name>A0A402CTR8_9BACT</name>
<dbReference type="AlphaFoldDB" id="A0A402CTR8"/>
<dbReference type="EMBL" id="AP025739">
    <property type="protein sequence ID" value="BDI30642.1"/>
    <property type="molecule type" value="Genomic_DNA"/>
</dbReference>
<dbReference type="OrthoDB" id="319873at2"/>
<dbReference type="RefSeq" id="WP_119320758.1">
    <property type="nucleotide sequence ID" value="NZ_AP025739.1"/>
</dbReference>